<dbReference type="NCBIfam" id="NF040713">
    <property type="entry name" value="ZapE"/>
    <property type="match status" value="1"/>
</dbReference>
<dbReference type="PANTHER" id="PTHR12169:SF6">
    <property type="entry name" value="AFG1-LIKE ATPASE"/>
    <property type="match status" value="1"/>
</dbReference>
<dbReference type="AlphaFoldDB" id="A0AA96FBW5"/>
<evidence type="ECO:0000256" key="1">
    <source>
        <dbReference type="ARBA" id="ARBA00022741"/>
    </source>
</evidence>
<dbReference type="GO" id="GO:0051301">
    <property type="term" value="P:cell division"/>
    <property type="evidence" value="ECO:0007669"/>
    <property type="project" value="UniProtKB-KW"/>
</dbReference>
<dbReference type="Proteomes" id="UP001304125">
    <property type="component" value="Chromosome"/>
</dbReference>
<dbReference type="SUPFAM" id="SSF52540">
    <property type="entry name" value="P-loop containing nucleoside triphosphate hydrolases"/>
    <property type="match status" value="1"/>
</dbReference>
<protein>
    <submittedName>
        <fullName evidence="3">Cell division protein ZapE</fullName>
    </submittedName>
</protein>
<reference evidence="3 4" key="1">
    <citation type="submission" date="2023-09" db="EMBL/GenBank/DDBJ databases">
        <title>Demequina sp. a novel bacteria isolated from Capsicum annuum.</title>
        <authorList>
            <person name="Humaira Z."/>
            <person name="Lee J."/>
            <person name="Cho D."/>
        </authorList>
    </citation>
    <scope>NUCLEOTIDE SEQUENCE [LARGE SCALE GENOMIC DNA]</scope>
    <source>
        <strain evidence="3 4">OYTSA14</strain>
    </source>
</reference>
<keyword evidence="3" id="KW-0132">Cell division</keyword>
<dbReference type="InterPro" id="IPR027417">
    <property type="entry name" value="P-loop_NTPase"/>
</dbReference>
<dbReference type="InterPro" id="IPR005654">
    <property type="entry name" value="ATPase_AFG1-like"/>
</dbReference>
<dbReference type="GO" id="GO:0016887">
    <property type="term" value="F:ATP hydrolysis activity"/>
    <property type="evidence" value="ECO:0007669"/>
    <property type="project" value="InterPro"/>
</dbReference>
<dbReference type="EMBL" id="CP134879">
    <property type="protein sequence ID" value="WNM25721.1"/>
    <property type="molecule type" value="Genomic_DNA"/>
</dbReference>
<dbReference type="GO" id="GO:0005524">
    <property type="term" value="F:ATP binding"/>
    <property type="evidence" value="ECO:0007669"/>
    <property type="project" value="UniProtKB-KW"/>
</dbReference>
<organism evidence="3 4">
    <name type="scientific">Demequina capsici</name>
    <dbReference type="NCBI Taxonomy" id="3075620"/>
    <lineage>
        <taxon>Bacteria</taxon>
        <taxon>Bacillati</taxon>
        <taxon>Actinomycetota</taxon>
        <taxon>Actinomycetes</taxon>
        <taxon>Micrococcales</taxon>
        <taxon>Demequinaceae</taxon>
        <taxon>Demequina</taxon>
    </lineage>
</organism>
<keyword evidence="4" id="KW-1185">Reference proteome</keyword>
<keyword evidence="2" id="KW-0067">ATP-binding</keyword>
<keyword evidence="3" id="KW-0131">Cell cycle</keyword>
<accession>A0AA96FBW5</accession>
<sequence length="327" mass="35188">MTPDLVGRRPTLDAAALVDQLVPPPHFATATFETYIPDPDYPSQAAALEAVRTFAIRATRRGIPGLRSSTAGKGLYLDGGFGVGKTHLLAAAAAAVGDRAVFGTFVEYTHLVGALGFVRARDELAQFALVCIDEFELDDPGDTLLMARLMRELTDAGAAIAATSNTLPDSLGEGRFAAEDFRREIQAVAGLFTVVTIDGPDYRHRGDVESPVPASSAQVEAVAGDPDGVVVGWSELVDDLWHVHPSRYGAYVEGVRALGLQEVTPLDDQARALRVVALVDRLYDRDVRIIASGAPLDHVFPEDMLRGGYRKKYFRALSRLTSMAAPR</sequence>
<dbReference type="GO" id="GO:0005737">
    <property type="term" value="C:cytoplasm"/>
    <property type="evidence" value="ECO:0007669"/>
    <property type="project" value="TreeGrafter"/>
</dbReference>
<dbReference type="PANTHER" id="PTHR12169">
    <property type="entry name" value="ATPASE N2B"/>
    <property type="match status" value="1"/>
</dbReference>
<evidence type="ECO:0000313" key="4">
    <source>
        <dbReference type="Proteomes" id="UP001304125"/>
    </source>
</evidence>
<proteinExistence type="predicted"/>
<evidence type="ECO:0000313" key="3">
    <source>
        <dbReference type="EMBL" id="WNM25721.1"/>
    </source>
</evidence>
<evidence type="ECO:0000256" key="2">
    <source>
        <dbReference type="ARBA" id="ARBA00022840"/>
    </source>
</evidence>
<name>A0AA96FBW5_9MICO</name>
<dbReference type="RefSeq" id="WP_313501108.1">
    <property type="nucleotide sequence ID" value="NZ_CP134879.1"/>
</dbReference>
<dbReference type="Pfam" id="PF03969">
    <property type="entry name" value="AFG1_ATPase"/>
    <property type="match status" value="2"/>
</dbReference>
<keyword evidence="1" id="KW-0547">Nucleotide-binding</keyword>
<gene>
    <name evidence="3" type="primary">zapE</name>
    <name evidence="3" type="ORF">RN606_06095</name>
</gene>
<dbReference type="Gene3D" id="3.40.50.300">
    <property type="entry name" value="P-loop containing nucleotide triphosphate hydrolases"/>
    <property type="match status" value="1"/>
</dbReference>